<organism evidence="2 3">
    <name type="scientific">Barnesiella intestinihominis YIT 11860</name>
    <dbReference type="NCBI Taxonomy" id="742726"/>
    <lineage>
        <taxon>Bacteria</taxon>
        <taxon>Pseudomonadati</taxon>
        <taxon>Bacteroidota</taxon>
        <taxon>Bacteroidia</taxon>
        <taxon>Bacteroidales</taxon>
        <taxon>Barnesiellaceae</taxon>
        <taxon>Barnesiella</taxon>
    </lineage>
</organism>
<dbReference type="Gene3D" id="2.60.40.3620">
    <property type="match status" value="2"/>
</dbReference>
<dbReference type="STRING" id="742726.HMPREF9448_02233"/>
<dbReference type="HOGENOM" id="CLU_043661_0_0_10"/>
<dbReference type="GO" id="GO:2001070">
    <property type="term" value="F:starch binding"/>
    <property type="evidence" value="ECO:0007669"/>
    <property type="project" value="InterPro"/>
</dbReference>
<dbReference type="GeneID" id="77849437"/>
<dbReference type="Proteomes" id="UP000006044">
    <property type="component" value="Unassembled WGS sequence"/>
</dbReference>
<evidence type="ECO:0000259" key="1">
    <source>
        <dbReference type="Pfam" id="PF14292"/>
    </source>
</evidence>
<evidence type="ECO:0000313" key="3">
    <source>
        <dbReference type="Proteomes" id="UP000006044"/>
    </source>
</evidence>
<dbReference type="AlphaFoldDB" id="K0X5B1"/>
<accession>K0X5B1</accession>
<dbReference type="RefSeq" id="WP_008862623.1">
    <property type="nucleotide sequence ID" value="NZ_JH815205.1"/>
</dbReference>
<keyword evidence="3" id="KW-1185">Reference proteome</keyword>
<dbReference type="eggNOG" id="ENOG502Z9MU">
    <property type="taxonomic scope" value="Bacteria"/>
</dbReference>
<feature type="domain" description="SusE outer membrane protein" evidence="1">
    <location>
        <begin position="22"/>
        <end position="127"/>
    </location>
</feature>
<dbReference type="OrthoDB" id="975117at2"/>
<dbReference type="PROSITE" id="PS51257">
    <property type="entry name" value="PROKAR_LIPOPROTEIN"/>
    <property type="match status" value="1"/>
</dbReference>
<protein>
    <recommendedName>
        <fullName evidence="1">SusE outer membrane protein domain-containing protein</fullName>
    </recommendedName>
</protein>
<name>K0X5B1_9BACT</name>
<dbReference type="GO" id="GO:0019867">
    <property type="term" value="C:outer membrane"/>
    <property type="evidence" value="ECO:0007669"/>
    <property type="project" value="InterPro"/>
</dbReference>
<dbReference type="InterPro" id="IPR025970">
    <property type="entry name" value="SusE"/>
</dbReference>
<gene>
    <name evidence="2" type="ORF">HMPREF9448_02233</name>
</gene>
<comment type="caution">
    <text evidence="2">The sequence shown here is derived from an EMBL/GenBank/DDBJ whole genome shotgun (WGS) entry which is preliminary data.</text>
</comment>
<sequence>MKTIYHILFSLLFVLAFVGCDDDDDKVIERNQLKLTASAQSATLTPDATDDKIISFSWNEATSLGADYTFSYLFQIDIADNNFQSATDVRTFGPNESISYSSAELYDLIVEKWGKTAGEAVYVEARVAAKVEGPKFKYPEIATTKVQITTYKPTSQPLYITGTATTGGTDLNAAEKITELSNGRLYNWRGQLKQGGFKFITTLGQALPSYNKGADNSSVVKRTSETEADDLFQINEAGLYYIYLSLKDMTISYKKLLYENLYLVGNATAAGWDIEKIIAMTPDNLNPNIFTYQGALQEGELKILAQRKFDGTTFKPLVENGSIESTDVQVTPGEQPDYKWKITAEQAGLYKITLDTEKMEIKFEKQ</sequence>
<dbReference type="Pfam" id="PF14292">
    <property type="entry name" value="SusE"/>
    <property type="match status" value="1"/>
</dbReference>
<evidence type="ECO:0000313" key="2">
    <source>
        <dbReference type="EMBL" id="EJZ62879.1"/>
    </source>
</evidence>
<dbReference type="EMBL" id="ADLE01000015">
    <property type="protein sequence ID" value="EJZ62879.1"/>
    <property type="molecule type" value="Genomic_DNA"/>
</dbReference>
<proteinExistence type="predicted"/>
<reference evidence="2 3" key="1">
    <citation type="submission" date="2012-08" db="EMBL/GenBank/DDBJ databases">
        <title>The Genome Sequence of Barnesiella intestinihominis YIT 11860.</title>
        <authorList>
            <consortium name="The Broad Institute Genome Sequencing Platform"/>
            <person name="Earl A."/>
            <person name="Ward D."/>
            <person name="Feldgarden M."/>
            <person name="Gevers D."/>
            <person name="Morotomi M."/>
            <person name="Walker B."/>
            <person name="Young S.K."/>
            <person name="Zeng Q."/>
            <person name="Gargeya S."/>
            <person name="Fitzgerald M."/>
            <person name="Haas B."/>
            <person name="Abouelleil A."/>
            <person name="Alvarado L."/>
            <person name="Arachchi H.M."/>
            <person name="Berlin A.M."/>
            <person name="Chapman S.B."/>
            <person name="Goldberg J."/>
            <person name="Griggs A."/>
            <person name="Gujja S."/>
            <person name="Hansen M."/>
            <person name="Howarth C."/>
            <person name="Imamovic A."/>
            <person name="Larimer J."/>
            <person name="McCowen C."/>
            <person name="Montmayeur A."/>
            <person name="Murphy C."/>
            <person name="Neiman D."/>
            <person name="Pearson M."/>
            <person name="Priest M."/>
            <person name="Roberts A."/>
            <person name="Saif S."/>
            <person name="Shea T."/>
            <person name="Sisk P."/>
            <person name="Sykes S."/>
            <person name="Wortman J."/>
            <person name="Nusbaum C."/>
            <person name="Birren B."/>
        </authorList>
    </citation>
    <scope>NUCLEOTIDE SEQUENCE [LARGE SCALE GENOMIC DNA]</scope>
    <source>
        <strain evidence="2 3">YIT 11860</strain>
    </source>
</reference>